<proteinExistence type="predicted"/>
<dbReference type="InterPro" id="IPR003731">
    <property type="entry name" value="Di-Nase_FeMo-co_biosynth"/>
</dbReference>
<dbReference type="EMBL" id="DSZY01000022">
    <property type="protein sequence ID" value="HGU40492.1"/>
    <property type="molecule type" value="Genomic_DNA"/>
</dbReference>
<dbReference type="PANTHER" id="PTHR33937:SF2">
    <property type="entry name" value="DINITROGENASE IRON-MOLYBDENUM COFACTOR BIOSYNTHESIS DOMAIN-CONTAINING PROTEIN"/>
    <property type="match status" value="1"/>
</dbReference>
<dbReference type="InterPro" id="IPR036105">
    <property type="entry name" value="DiNase_FeMo-co_biosyn_sf"/>
</dbReference>
<organism evidence="2">
    <name type="scientific">Fervidobacterium thailandense</name>
    <dbReference type="NCBI Taxonomy" id="1008305"/>
    <lineage>
        <taxon>Bacteria</taxon>
        <taxon>Thermotogati</taxon>
        <taxon>Thermotogota</taxon>
        <taxon>Thermotogae</taxon>
        <taxon>Thermotogales</taxon>
        <taxon>Fervidobacteriaceae</taxon>
        <taxon>Fervidobacterium</taxon>
    </lineage>
</organism>
<dbReference type="Pfam" id="PF02579">
    <property type="entry name" value="Nitro_FeMo-Co"/>
    <property type="match status" value="2"/>
</dbReference>
<dbReference type="Gene3D" id="3.30.420.130">
    <property type="entry name" value="Dinitrogenase iron-molybdenum cofactor biosynthesis domain"/>
    <property type="match status" value="1"/>
</dbReference>
<dbReference type="PANTHER" id="PTHR33937">
    <property type="entry name" value="IRON-MOLYBDENUM PROTEIN-RELATED-RELATED"/>
    <property type="match status" value="1"/>
</dbReference>
<reference evidence="2" key="1">
    <citation type="journal article" date="2020" name="mSystems">
        <title>Genome- and Community-Level Interaction Insights into Carbon Utilization and Element Cycling Functions of Hydrothermarchaeota in Hydrothermal Sediment.</title>
        <authorList>
            <person name="Zhou Z."/>
            <person name="Liu Y."/>
            <person name="Xu W."/>
            <person name="Pan J."/>
            <person name="Luo Z.H."/>
            <person name="Li M."/>
        </authorList>
    </citation>
    <scope>NUCLEOTIDE SEQUENCE [LARGE SCALE GENOMIC DNA]</scope>
    <source>
        <strain evidence="2">SpSt-609</strain>
    </source>
</reference>
<sequence length="158" mass="17353">MRKVTIAIPTDDGTTVAPHFGKAKYFVIAEIEDGKEKTRKLVENLHSHRRGYQIEGRAGKFHTDDNALGRYVGLGNGHHHGHVYGRGHEVGHGHGHDEVFTTIGNVDGVIAVRVGPHMFKELKNKKIGVYLVRLGTSVANAIAQFMTGALKDVTVRKI</sequence>
<comment type="caution">
    <text evidence="2">The sequence shown here is derived from an EMBL/GenBank/DDBJ whole genome shotgun (WGS) entry which is preliminary data.</text>
</comment>
<feature type="domain" description="Dinitrogenase iron-molybdenum cofactor biosynthesis" evidence="1">
    <location>
        <begin position="12"/>
        <end position="54"/>
    </location>
</feature>
<gene>
    <name evidence="2" type="ORF">ENT77_04750</name>
</gene>
<accession>A0A7C4W3U2</accession>
<protein>
    <submittedName>
        <fullName evidence="2">Dinitrogenase iron-molybdenum cofactor biosynthesis protein</fullName>
    </submittedName>
</protein>
<feature type="domain" description="Dinitrogenase iron-molybdenum cofactor biosynthesis" evidence="1">
    <location>
        <begin position="88"/>
        <end position="146"/>
    </location>
</feature>
<dbReference type="InterPro" id="IPR051840">
    <property type="entry name" value="NifX/NifY_domain"/>
</dbReference>
<name>A0A7C4W3U2_9BACT</name>
<dbReference type="SUPFAM" id="SSF53146">
    <property type="entry name" value="Nitrogenase accessory factor-like"/>
    <property type="match status" value="1"/>
</dbReference>
<evidence type="ECO:0000259" key="1">
    <source>
        <dbReference type="Pfam" id="PF02579"/>
    </source>
</evidence>
<evidence type="ECO:0000313" key="2">
    <source>
        <dbReference type="EMBL" id="HGU40492.1"/>
    </source>
</evidence>
<dbReference type="CDD" id="cd00562">
    <property type="entry name" value="NifX_NifB"/>
    <property type="match status" value="1"/>
</dbReference>
<dbReference type="AlphaFoldDB" id="A0A7C4W3U2"/>